<feature type="region of interest" description="Disordered" evidence="1">
    <location>
        <begin position="23"/>
        <end position="49"/>
    </location>
</feature>
<feature type="compositionally biased region" description="Basic and acidic residues" evidence="1">
    <location>
        <begin position="182"/>
        <end position="196"/>
    </location>
</feature>
<dbReference type="AlphaFoldDB" id="A0A0D8JW56"/>
<keyword evidence="3" id="KW-1185">Reference proteome</keyword>
<proteinExistence type="predicted"/>
<sequence length="226" mass="25687">MGEKRDKIDVWVVRIKKTCEKVGKHSRRDTERKPGGATPGFWKQSTGGKKRRGTWFDQLHSSEIYFGRCTIEFGSMSYRGFGGCCGLGTPVVSYAPRPIFVAERSLSIMTEFCDDAITPSKQQQQLFAADGQCRWRKRRTTETGRNMTDRSKYRSGRRSGGDEEPASRAQKGCRRRVNQKYQEGEEKVSTEPAGGRKDVLILSRLVQSPYETAILFDWHPYPGSDN</sequence>
<feature type="compositionally biased region" description="Basic and acidic residues" evidence="1">
    <location>
        <begin position="23"/>
        <end position="34"/>
    </location>
</feature>
<dbReference type="KEGG" id="cim:CIMG_13742"/>
<reference evidence="3" key="2">
    <citation type="journal article" date="2010" name="Genome Res.">
        <title>Population genomic sequencing of Coccidioides fungi reveals recent hybridization and transposon control.</title>
        <authorList>
            <person name="Neafsey D.E."/>
            <person name="Barker B.M."/>
            <person name="Sharpton T.J."/>
            <person name="Stajich J.E."/>
            <person name="Park D.J."/>
            <person name="Whiston E."/>
            <person name="Hung C.-Y."/>
            <person name="McMahan C."/>
            <person name="White J."/>
            <person name="Sykes S."/>
            <person name="Heiman D."/>
            <person name="Young S."/>
            <person name="Zeng Q."/>
            <person name="Abouelleil A."/>
            <person name="Aftuck L."/>
            <person name="Bessette D."/>
            <person name="Brown A."/>
            <person name="FitzGerald M."/>
            <person name="Lui A."/>
            <person name="Macdonald J.P."/>
            <person name="Priest M."/>
            <person name="Orbach M.J."/>
            <person name="Galgiani J.N."/>
            <person name="Kirkland T.N."/>
            <person name="Cole G.T."/>
            <person name="Birren B.W."/>
            <person name="Henn M.R."/>
            <person name="Taylor J.W."/>
            <person name="Rounsley S.D."/>
        </authorList>
    </citation>
    <scope>GENOME REANNOTATION</scope>
    <source>
        <strain evidence="3">RS</strain>
    </source>
</reference>
<name>A0A0D8JW56_COCIM</name>
<accession>A0A0D8JW56</accession>
<dbReference type="VEuPathDB" id="FungiDB:CIMG_13742"/>
<evidence type="ECO:0000313" key="3">
    <source>
        <dbReference type="Proteomes" id="UP000001261"/>
    </source>
</evidence>
<gene>
    <name evidence="2" type="ORF">CIMG_13742</name>
</gene>
<dbReference type="GeneID" id="24165369"/>
<dbReference type="RefSeq" id="XP_004446401.1">
    <property type="nucleotide sequence ID" value="XM_004446344.1"/>
</dbReference>
<dbReference type="Proteomes" id="UP000001261">
    <property type="component" value="Unassembled WGS sequence"/>
</dbReference>
<reference evidence="3" key="1">
    <citation type="journal article" date="2009" name="Genome Res.">
        <title>Comparative genomic analyses of the human fungal pathogens Coccidioides and their relatives.</title>
        <authorList>
            <person name="Sharpton T.J."/>
            <person name="Stajich J.E."/>
            <person name="Rounsley S.D."/>
            <person name="Gardner M.J."/>
            <person name="Wortman J.R."/>
            <person name="Jordar V.S."/>
            <person name="Maiti R."/>
            <person name="Kodira C.D."/>
            <person name="Neafsey D.E."/>
            <person name="Zeng Q."/>
            <person name="Hung C.-Y."/>
            <person name="McMahan C."/>
            <person name="Muszewska A."/>
            <person name="Grynberg M."/>
            <person name="Mandel M.A."/>
            <person name="Kellner E.M."/>
            <person name="Barker B.M."/>
            <person name="Galgiani J.N."/>
            <person name="Orbach M.J."/>
            <person name="Kirkland T.N."/>
            <person name="Cole G.T."/>
            <person name="Henn M.R."/>
            <person name="Birren B.W."/>
            <person name="Taylor J.W."/>
        </authorList>
    </citation>
    <scope>NUCLEOTIDE SEQUENCE [LARGE SCALE GENOMIC DNA]</scope>
    <source>
        <strain evidence="3">RS</strain>
    </source>
</reference>
<dbReference type="EMBL" id="GG704916">
    <property type="protein sequence ID" value="KJF61560.1"/>
    <property type="molecule type" value="Genomic_DNA"/>
</dbReference>
<evidence type="ECO:0000256" key="1">
    <source>
        <dbReference type="SAM" id="MobiDB-lite"/>
    </source>
</evidence>
<evidence type="ECO:0000313" key="2">
    <source>
        <dbReference type="EMBL" id="KJF61560.1"/>
    </source>
</evidence>
<protein>
    <submittedName>
        <fullName evidence="2">Uncharacterized protein</fullName>
    </submittedName>
</protein>
<dbReference type="InParanoid" id="A0A0D8JW56"/>
<feature type="region of interest" description="Disordered" evidence="1">
    <location>
        <begin position="137"/>
        <end position="196"/>
    </location>
</feature>
<organism evidence="2 3">
    <name type="scientific">Coccidioides immitis (strain RS)</name>
    <name type="common">Valley fever fungus</name>
    <dbReference type="NCBI Taxonomy" id="246410"/>
    <lineage>
        <taxon>Eukaryota</taxon>
        <taxon>Fungi</taxon>
        <taxon>Dikarya</taxon>
        <taxon>Ascomycota</taxon>
        <taxon>Pezizomycotina</taxon>
        <taxon>Eurotiomycetes</taxon>
        <taxon>Eurotiomycetidae</taxon>
        <taxon>Onygenales</taxon>
        <taxon>Onygenaceae</taxon>
        <taxon>Coccidioides</taxon>
    </lineage>
</organism>